<dbReference type="GeneID" id="36514018"/>
<comment type="subcellular location">
    <subcellularLocation>
        <location evidence="2">Nucleus</location>
        <location evidence="2">Nucleolus</location>
    </subcellularLocation>
</comment>
<evidence type="ECO:0000256" key="5">
    <source>
        <dbReference type="ARBA" id="ARBA00023242"/>
    </source>
</evidence>
<feature type="compositionally biased region" description="Basic residues" evidence="6">
    <location>
        <begin position="19"/>
        <end position="28"/>
    </location>
</feature>
<sequence length="196" mass="22326">MPSGIRRRRAAKAGENTKSRRGRKNKKTKSLDVQGNPVIAAHWDKNLTLAQNYKKLGLTAKLQKPAGGVEKDVRVQDEAISQPIKRSTIKEAKIVTKEDGSTEIVYASDDEDEVWTGFNGEHKSEVINELKEYAANGVTKPRHQSDREQEWIEALVAKHGDDYQAMQWDRKVNVFQKSAGDLKRRIFKWKKSQQNV</sequence>
<dbReference type="Proteomes" id="UP000238350">
    <property type="component" value="Unassembled WGS sequence"/>
</dbReference>
<dbReference type="PANTHER" id="PTHR13243:SF1">
    <property type="entry name" value="NUCLEOLAR PROTEIN 16"/>
    <property type="match status" value="1"/>
</dbReference>
<reference evidence="7 8" key="1">
    <citation type="submission" date="2017-04" db="EMBL/GenBank/DDBJ databases">
        <title>Genome sequencing of [Candida] sorbophila.</title>
        <authorList>
            <person name="Ahn J.O."/>
        </authorList>
    </citation>
    <scope>NUCLEOTIDE SEQUENCE [LARGE SCALE GENOMIC DNA]</scope>
    <source>
        <strain evidence="7 8">DS02</strain>
    </source>
</reference>
<evidence type="ECO:0000256" key="1">
    <source>
        <dbReference type="ARBA" id="ARBA00002889"/>
    </source>
</evidence>
<dbReference type="Pfam" id="PF09420">
    <property type="entry name" value="Nop16"/>
    <property type="match status" value="1"/>
</dbReference>
<comment type="function">
    <text evidence="1">Involved in the biogenesis of the 60S ribosomal subunit.</text>
</comment>
<dbReference type="RefSeq" id="XP_024662595.1">
    <property type="nucleotide sequence ID" value="XM_024806827.1"/>
</dbReference>
<evidence type="ECO:0000256" key="2">
    <source>
        <dbReference type="ARBA" id="ARBA00004604"/>
    </source>
</evidence>
<dbReference type="GO" id="GO:0042273">
    <property type="term" value="P:ribosomal large subunit biogenesis"/>
    <property type="evidence" value="ECO:0007669"/>
    <property type="project" value="TreeGrafter"/>
</dbReference>
<dbReference type="AlphaFoldDB" id="A0A2T0FCI8"/>
<evidence type="ECO:0000256" key="4">
    <source>
        <dbReference type="ARBA" id="ARBA00015522"/>
    </source>
</evidence>
<dbReference type="OrthoDB" id="285729at2759"/>
<evidence type="ECO:0000256" key="3">
    <source>
        <dbReference type="ARBA" id="ARBA00008479"/>
    </source>
</evidence>
<comment type="similarity">
    <text evidence="3">Belongs to the NOP16 family.</text>
</comment>
<evidence type="ECO:0000313" key="8">
    <source>
        <dbReference type="Proteomes" id="UP000238350"/>
    </source>
</evidence>
<accession>A0A2T0FCI8</accession>
<dbReference type="InterPro" id="IPR019002">
    <property type="entry name" value="Ribosome_biogenesis_Nop16"/>
</dbReference>
<dbReference type="GO" id="GO:0005730">
    <property type="term" value="C:nucleolus"/>
    <property type="evidence" value="ECO:0007669"/>
    <property type="project" value="UniProtKB-SubCell"/>
</dbReference>
<proteinExistence type="inferred from homology"/>
<evidence type="ECO:0000256" key="6">
    <source>
        <dbReference type="SAM" id="MobiDB-lite"/>
    </source>
</evidence>
<comment type="caution">
    <text evidence="7">The sequence shown here is derived from an EMBL/GenBank/DDBJ whole genome shotgun (WGS) entry which is preliminary data.</text>
</comment>
<name>A0A2T0FCI8_9ASCO</name>
<organism evidence="7 8">
    <name type="scientific">Wickerhamiella sorbophila</name>
    <dbReference type="NCBI Taxonomy" id="45607"/>
    <lineage>
        <taxon>Eukaryota</taxon>
        <taxon>Fungi</taxon>
        <taxon>Dikarya</taxon>
        <taxon>Ascomycota</taxon>
        <taxon>Saccharomycotina</taxon>
        <taxon>Dipodascomycetes</taxon>
        <taxon>Dipodascales</taxon>
        <taxon>Trichomonascaceae</taxon>
        <taxon>Wickerhamiella</taxon>
    </lineage>
</organism>
<dbReference type="PANTHER" id="PTHR13243">
    <property type="entry name" value="HSPC111 PROTEIN-RELATED"/>
    <property type="match status" value="1"/>
</dbReference>
<keyword evidence="8" id="KW-1185">Reference proteome</keyword>
<gene>
    <name evidence="7" type="ORF">B9G98_00269</name>
</gene>
<feature type="compositionally biased region" description="Basic residues" evidence="6">
    <location>
        <begin position="1"/>
        <end position="11"/>
    </location>
</feature>
<keyword evidence="5" id="KW-0539">Nucleus</keyword>
<protein>
    <recommendedName>
        <fullName evidence="4">Nucleolar protein 16</fullName>
    </recommendedName>
</protein>
<dbReference type="STRING" id="45607.A0A2T0FCI8"/>
<feature type="region of interest" description="Disordered" evidence="6">
    <location>
        <begin position="1"/>
        <end position="34"/>
    </location>
</feature>
<dbReference type="EMBL" id="NDIQ01000001">
    <property type="protein sequence ID" value="PRT52649.1"/>
    <property type="molecule type" value="Genomic_DNA"/>
</dbReference>
<evidence type="ECO:0000313" key="7">
    <source>
        <dbReference type="EMBL" id="PRT52649.1"/>
    </source>
</evidence>